<evidence type="ECO:0000313" key="10">
    <source>
        <dbReference type="Proteomes" id="UP000215224"/>
    </source>
</evidence>
<dbReference type="GO" id="GO:0006352">
    <property type="term" value="P:DNA-templated transcription initiation"/>
    <property type="evidence" value="ECO:0007669"/>
    <property type="project" value="UniProtKB-UniRule"/>
</dbReference>
<dbReference type="InterPro" id="IPR013325">
    <property type="entry name" value="RNA_pol_sigma_r2"/>
</dbReference>
<reference evidence="9 10" key="1">
    <citation type="submission" date="2016-12" db="EMBL/GenBank/DDBJ databases">
        <title>The whole genome sequencing and assembly of Bacillus cohnii DSM 6307T strain.</title>
        <authorList>
            <person name="Lee Y.-J."/>
            <person name="Yi H."/>
            <person name="Bahn Y.-S."/>
            <person name="Kim J.F."/>
            <person name="Lee D.-W."/>
        </authorList>
    </citation>
    <scope>NUCLEOTIDE SEQUENCE [LARGE SCALE GENOMIC DNA]</scope>
    <source>
        <strain evidence="9 10">DSM 6307</strain>
    </source>
</reference>
<name>A0A223KPT7_9BACI</name>
<evidence type="ECO:0000256" key="5">
    <source>
        <dbReference type="ARBA" id="ARBA00023163"/>
    </source>
</evidence>
<dbReference type="PANTHER" id="PTHR30385:SF6">
    <property type="entry name" value="RNA POLYMERASE SIGMA FACTOR SIGI"/>
    <property type="match status" value="1"/>
</dbReference>
<dbReference type="Gene3D" id="1.10.1740.10">
    <property type="match status" value="1"/>
</dbReference>
<keyword evidence="4 6" id="KW-0238">DNA-binding</keyword>
<dbReference type="GO" id="GO:0003677">
    <property type="term" value="F:DNA binding"/>
    <property type="evidence" value="ECO:0007669"/>
    <property type="project" value="UniProtKB-UniRule"/>
</dbReference>
<dbReference type="GO" id="GO:0005737">
    <property type="term" value="C:cytoplasm"/>
    <property type="evidence" value="ECO:0007669"/>
    <property type="project" value="UniProtKB-SubCell"/>
</dbReference>
<dbReference type="AlphaFoldDB" id="A0A223KPT7"/>
<evidence type="ECO:0000256" key="6">
    <source>
        <dbReference type="HAMAP-Rule" id="MF_02064"/>
    </source>
</evidence>
<dbReference type="PIRSF" id="PIRSF038953">
    <property type="entry name" value="SigI"/>
    <property type="match status" value="1"/>
</dbReference>
<proteinExistence type="inferred from homology"/>
<dbReference type="GO" id="GO:0016987">
    <property type="term" value="F:sigma factor activity"/>
    <property type="evidence" value="ECO:0007669"/>
    <property type="project" value="UniProtKB-UniRule"/>
</dbReference>
<dbReference type="PANTHER" id="PTHR30385">
    <property type="entry name" value="SIGMA FACTOR F FLAGELLAR"/>
    <property type="match status" value="1"/>
</dbReference>
<keyword evidence="2 6" id="KW-0805">Transcription regulation</keyword>
<comment type="activity regulation">
    <text evidence="6">Negatively regulated by the anti-sigma-I factor RsgI.</text>
</comment>
<dbReference type="Pfam" id="PF04542">
    <property type="entry name" value="Sigma70_r2"/>
    <property type="match status" value="1"/>
</dbReference>
<keyword evidence="1 6" id="KW-0963">Cytoplasm</keyword>
<dbReference type="SUPFAM" id="SSF88946">
    <property type="entry name" value="Sigma2 domain of RNA polymerase sigma factors"/>
    <property type="match status" value="1"/>
</dbReference>
<comment type="subcellular location">
    <subcellularLocation>
        <location evidence="6">Cytoplasm</location>
    </subcellularLocation>
</comment>
<evidence type="ECO:0000256" key="3">
    <source>
        <dbReference type="ARBA" id="ARBA00023082"/>
    </source>
</evidence>
<protein>
    <recommendedName>
        <fullName evidence="6">RNA polymerase sigma factor SigI</fullName>
    </recommendedName>
</protein>
<dbReference type="InterPro" id="IPR014244">
    <property type="entry name" value="RNA_pol_sigma-I"/>
</dbReference>
<dbReference type="EMBL" id="CP018866">
    <property type="protein sequence ID" value="AST91416.1"/>
    <property type="molecule type" value="Genomic_DNA"/>
</dbReference>
<feature type="short sequence motif" description="Polymerase core binding" evidence="6">
    <location>
        <begin position="60"/>
        <end position="73"/>
    </location>
</feature>
<keyword evidence="10" id="KW-1185">Reference proteome</keyword>
<organism evidence="9 10">
    <name type="scientific">Sutcliffiella cohnii</name>
    <dbReference type="NCBI Taxonomy" id="33932"/>
    <lineage>
        <taxon>Bacteria</taxon>
        <taxon>Bacillati</taxon>
        <taxon>Bacillota</taxon>
        <taxon>Bacilli</taxon>
        <taxon>Bacillales</taxon>
        <taxon>Bacillaceae</taxon>
        <taxon>Sutcliffiella</taxon>
    </lineage>
</organism>
<comment type="function">
    <text evidence="6">Sigma factors are initiation factors that promote the attachment of RNA polymerase to specific initiation sites and are then released.</text>
</comment>
<evidence type="ECO:0000256" key="4">
    <source>
        <dbReference type="ARBA" id="ARBA00023125"/>
    </source>
</evidence>
<comment type="similarity">
    <text evidence="6">Belongs to the sigma-70 factor family. SigI subfamily.</text>
</comment>
<evidence type="ECO:0000256" key="2">
    <source>
        <dbReference type="ARBA" id="ARBA00023015"/>
    </source>
</evidence>
<dbReference type="NCBIfam" id="NF006172">
    <property type="entry name" value="PRK08311.1-3"/>
    <property type="match status" value="1"/>
</dbReference>
<dbReference type="NCBIfam" id="TIGR02895">
    <property type="entry name" value="spore_sigI"/>
    <property type="match status" value="1"/>
</dbReference>
<feature type="coiled-coil region" evidence="7">
    <location>
        <begin position="125"/>
        <end position="152"/>
    </location>
</feature>
<dbReference type="KEGG" id="bcoh:BC6307_09040"/>
<feature type="domain" description="RNA polymerase sigma-70 region 2" evidence="8">
    <location>
        <begin position="36"/>
        <end position="105"/>
    </location>
</feature>
<dbReference type="HAMAP" id="MF_02064">
    <property type="entry name" value="Sigma70_SigI"/>
    <property type="match status" value="1"/>
</dbReference>
<gene>
    <name evidence="6" type="primary">sigI</name>
    <name evidence="9" type="ORF">BC6307_09040</name>
</gene>
<evidence type="ECO:0000256" key="7">
    <source>
        <dbReference type="SAM" id="Coils"/>
    </source>
</evidence>
<sequence length="259" mass="29904">MLSLLFKFGKKQSKQTLEEEVLAVQAGNIQLRNEIIDKYRPFIAKSVSSVCKRYINESDDEFSIGLIAFNEAIDKYSTDKGSSLISFADLIIKRRVIDFIRKESKHNTVSLSNYSNNEEENVPNQIEATLSIEDYTKQLEQAQRKEEILYYQTVLAQFDLTISDLIECSPKHADARENCIKIAEILVNNKELKVHLFQKKMLPIKHLERLVKVSRKTIERNRKYIIAIAIILSGDYLYLNEYLKGAVNSEKRDCVRSSS</sequence>
<comment type="subunit">
    <text evidence="6">Interacts with RsgI.</text>
</comment>
<dbReference type="STRING" id="1314751.GCA_001591425_04269"/>
<accession>A0A223KPT7</accession>
<keyword evidence="7" id="KW-0175">Coiled coil</keyword>
<keyword evidence="6" id="KW-0346">Stress response</keyword>
<evidence type="ECO:0000313" key="9">
    <source>
        <dbReference type="EMBL" id="AST91416.1"/>
    </source>
</evidence>
<keyword evidence="3 6" id="KW-0731">Sigma factor</keyword>
<feature type="DNA-binding region" description="H-T-H motif" evidence="6">
    <location>
        <begin position="204"/>
        <end position="223"/>
    </location>
</feature>
<evidence type="ECO:0000256" key="1">
    <source>
        <dbReference type="ARBA" id="ARBA00022490"/>
    </source>
</evidence>
<evidence type="ECO:0000259" key="8">
    <source>
        <dbReference type="Pfam" id="PF04542"/>
    </source>
</evidence>
<keyword evidence="5 6" id="KW-0804">Transcription</keyword>
<dbReference type="Proteomes" id="UP000215224">
    <property type="component" value="Chromosome"/>
</dbReference>
<dbReference type="InterPro" id="IPR007627">
    <property type="entry name" value="RNA_pol_sigma70_r2"/>
</dbReference>